<protein>
    <submittedName>
        <fullName evidence="1">Uncharacterized protein</fullName>
    </submittedName>
</protein>
<dbReference type="EMBL" id="JBEPMP010000001">
    <property type="protein sequence ID" value="MET3726544.1"/>
    <property type="molecule type" value="Genomic_DNA"/>
</dbReference>
<gene>
    <name evidence="1" type="ORF">ABID52_000125</name>
</gene>
<dbReference type="Proteomes" id="UP001549097">
    <property type="component" value="Unassembled WGS sequence"/>
</dbReference>
<reference evidence="1 2" key="1">
    <citation type="submission" date="2024-06" db="EMBL/GenBank/DDBJ databases">
        <title>Genomic Encyclopedia of Type Strains, Phase IV (KMG-IV): sequencing the most valuable type-strain genomes for metagenomic binning, comparative biology and taxonomic classification.</title>
        <authorList>
            <person name="Goeker M."/>
        </authorList>
    </citation>
    <scope>NUCLEOTIDE SEQUENCE [LARGE SCALE GENOMIC DNA]</scope>
    <source>
        <strain evidence="1 2">DSM 100124</strain>
    </source>
</reference>
<keyword evidence="2" id="KW-1185">Reference proteome</keyword>
<name>A0ABV2LD88_9BACL</name>
<evidence type="ECO:0000313" key="1">
    <source>
        <dbReference type="EMBL" id="MET3726544.1"/>
    </source>
</evidence>
<organism evidence="1 2">
    <name type="scientific">Fictibacillus halophilus</name>
    <dbReference type="NCBI Taxonomy" id="1610490"/>
    <lineage>
        <taxon>Bacteria</taxon>
        <taxon>Bacillati</taxon>
        <taxon>Bacillota</taxon>
        <taxon>Bacilli</taxon>
        <taxon>Bacillales</taxon>
        <taxon>Fictibacillaceae</taxon>
        <taxon>Fictibacillus</taxon>
    </lineage>
</organism>
<evidence type="ECO:0000313" key="2">
    <source>
        <dbReference type="Proteomes" id="UP001549097"/>
    </source>
</evidence>
<sequence>MRDSCGTGRQSEEWKWLVQPRPAKVEWAMKAQFAFLNV</sequence>
<proteinExistence type="predicted"/>
<accession>A0ABV2LD88</accession>
<comment type="caution">
    <text evidence="1">The sequence shown here is derived from an EMBL/GenBank/DDBJ whole genome shotgun (WGS) entry which is preliminary data.</text>
</comment>